<feature type="transmembrane region" description="Helical" evidence="1">
    <location>
        <begin position="255"/>
        <end position="277"/>
    </location>
</feature>
<gene>
    <name evidence="2" type="ORF">DV707_05865</name>
    <name evidence="3" type="ORF">SAMN04488133_0376</name>
</gene>
<reference evidence="3 4" key="1">
    <citation type="submission" date="2016-10" db="EMBL/GenBank/DDBJ databases">
        <authorList>
            <person name="de Groot N.N."/>
        </authorList>
    </citation>
    <scope>NUCLEOTIDE SEQUENCE [LARGE SCALE GENOMIC DNA]</scope>
    <source>
        <strain evidence="3 4">CGMCC 1.10331</strain>
    </source>
</reference>
<accession>A0A1H5TTR9</accession>
<keyword evidence="1" id="KW-0472">Membrane</keyword>
<reference evidence="2 5" key="2">
    <citation type="journal article" date="2019" name="Nat. Commun.">
        <title>A new type of DNA phosphorothioation-based antiviral system in archaea.</title>
        <authorList>
            <person name="Xiong L."/>
            <person name="Liu S."/>
            <person name="Chen S."/>
            <person name="Xiao Y."/>
            <person name="Zhu B."/>
            <person name="Gao Y."/>
            <person name="Zhang Y."/>
            <person name="Chen B."/>
            <person name="Luo J."/>
            <person name="Deng Z."/>
            <person name="Chen X."/>
            <person name="Wang L."/>
            <person name="Chen S."/>
        </authorList>
    </citation>
    <scope>NUCLEOTIDE SEQUENCE [LARGE SCALE GENOMIC DNA]</scope>
    <source>
        <strain evidence="2 5">CGMCC 1.10331</strain>
    </source>
</reference>
<dbReference type="GeneID" id="39857594"/>
<keyword evidence="1" id="KW-1133">Transmembrane helix</keyword>
<sequence length="279" mass="30679">MSVRPASIADEFARRSAWYDVLLLAIVPAVLLGVFTLPYGVRRQFALQYSDPSVVSLYVANFTHFSRSHLISNLVGYALVAPTAYLLCTLAEYRDTFWGVFAVFVLVFPVVLSMLIVGLFRGRTGVAIGFSGVLAAFFGFLPIALLWYLRRRFTEALVLQQAPLLYFVGIGTITLIAAPLNRLSYLVLGISAVGLALLGRQLFVDLSRLTVANLKRSFFPPGYAELASVGILLFFAFPFAAFPSVRVTGSSFTNLYVHLVGYSLGYLVPYVTFAVVARE</sequence>
<feature type="transmembrane region" description="Helical" evidence="1">
    <location>
        <begin position="156"/>
        <end position="177"/>
    </location>
</feature>
<evidence type="ECO:0000256" key="1">
    <source>
        <dbReference type="SAM" id="Phobius"/>
    </source>
</evidence>
<dbReference type="Proteomes" id="UP000296733">
    <property type="component" value="Chromosome"/>
</dbReference>
<feature type="transmembrane region" description="Helical" evidence="1">
    <location>
        <begin position="183"/>
        <end position="203"/>
    </location>
</feature>
<dbReference type="EMBL" id="CP031311">
    <property type="protein sequence ID" value="QCC47233.1"/>
    <property type="molecule type" value="Genomic_DNA"/>
</dbReference>
<dbReference type="AlphaFoldDB" id="A0A1H5TTR9"/>
<dbReference type="RefSeq" id="WP_103990167.1">
    <property type="nucleotide sequence ID" value="NZ_CP031311.1"/>
</dbReference>
<evidence type="ECO:0008006" key="6">
    <source>
        <dbReference type="Google" id="ProtNLM"/>
    </source>
</evidence>
<dbReference type="Proteomes" id="UP000236740">
    <property type="component" value="Unassembled WGS sequence"/>
</dbReference>
<keyword evidence="4" id="KW-1185">Reference proteome</keyword>
<protein>
    <recommendedName>
        <fullName evidence="6">Rhomboid family intramembrane serine protease</fullName>
    </recommendedName>
</protein>
<dbReference type="EMBL" id="FNVN01000001">
    <property type="protein sequence ID" value="SEF66176.1"/>
    <property type="molecule type" value="Genomic_DNA"/>
</dbReference>
<feature type="transmembrane region" description="Helical" evidence="1">
    <location>
        <begin position="97"/>
        <end position="120"/>
    </location>
</feature>
<feature type="transmembrane region" description="Helical" evidence="1">
    <location>
        <begin position="21"/>
        <end position="41"/>
    </location>
</feature>
<organism evidence="3 4">
    <name type="scientific">Halobellus limi</name>
    <dbReference type="NCBI Taxonomy" id="699433"/>
    <lineage>
        <taxon>Archaea</taxon>
        <taxon>Methanobacteriati</taxon>
        <taxon>Methanobacteriota</taxon>
        <taxon>Stenosarchaea group</taxon>
        <taxon>Halobacteria</taxon>
        <taxon>Halobacteriales</taxon>
        <taxon>Haloferacaceae</taxon>
        <taxon>Halobellus</taxon>
    </lineage>
</organism>
<feature type="transmembrane region" description="Helical" evidence="1">
    <location>
        <begin position="223"/>
        <end position="243"/>
    </location>
</feature>
<evidence type="ECO:0000313" key="2">
    <source>
        <dbReference type="EMBL" id="QCC47233.1"/>
    </source>
</evidence>
<evidence type="ECO:0000313" key="3">
    <source>
        <dbReference type="EMBL" id="SEF66176.1"/>
    </source>
</evidence>
<feature type="transmembrane region" description="Helical" evidence="1">
    <location>
        <begin position="126"/>
        <end position="149"/>
    </location>
</feature>
<dbReference type="OrthoDB" id="313547at2157"/>
<evidence type="ECO:0000313" key="4">
    <source>
        <dbReference type="Proteomes" id="UP000236740"/>
    </source>
</evidence>
<proteinExistence type="predicted"/>
<feature type="transmembrane region" description="Helical" evidence="1">
    <location>
        <begin position="70"/>
        <end position="90"/>
    </location>
</feature>
<evidence type="ECO:0000313" key="5">
    <source>
        <dbReference type="Proteomes" id="UP000296733"/>
    </source>
</evidence>
<dbReference type="KEGG" id="hlm:DV707_05865"/>
<keyword evidence="1" id="KW-0812">Transmembrane</keyword>
<name>A0A1H5TTR9_9EURY</name>